<protein>
    <submittedName>
        <fullName evidence="1">Uncharacterized protein</fullName>
    </submittedName>
</protein>
<reference evidence="1 2" key="1">
    <citation type="journal article" date="2010" name="Stand. Genomic Sci.">
        <title>Complete genome sequence of Olsenella uli type strain (VPI D76D-27C).</title>
        <authorList>
            <person name="Goker M."/>
            <person name="Held B."/>
            <person name="Lucas S."/>
            <person name="Nolan M."/>
            <person name="Yasawong M."/>
            <person name="Glavina Del Rio T."/>
            <person name="Tice H."/>
            <person name="Cheng J.F."/>
            <person name="Bruce D."/>
            <person name="Detter J.C."/>
            <person name="Tapia R."/>
            <person name="Han C."/>
            <person name="Goodwin L."/>
            <person name="Pitluck S."/>
            <person name="Liolios K."/>
            <person name="Ivanova N."/>
            <person name="Mavromatis K."/>
            <person name="Mikhailova N."/>
            <person name="Pati A."/>
            <person name="Chen A."/>
            <person name="Palaniappan K."/>
            <person name="Land M."/>
            <person name="Hauser L."/>
            <person name="Chang Y.J."/>
            <person name="Jeffries C.D."/>
            <person name="Rohde M."/>
            <person name="Sikorski J."/>
            <person name="Pukall R."/>
            <person name="Woyke T."/>
            <person name="Bristow J."/>
            <person name="Eisen J.A."/>
            <person name="Markowitz V."/>
            <person name="Hugenholtz P."/>
            <person name="Kyrpides N.C."/>
            <person name="Klenk H.P."/>
            <person name="Lapidus A."/>
        </authorList>
    </citation>
    <scope>NUCLEOTIDE SEQUENCE [LARGE SCALE GENOMIC DNA]</scope>
    <source>
        <strain evidence="2">ATCC 49627 / DSM 7084 / CIP 109912 / JCM 12494 / NCIMB 702895 / VPI D76D-27C</strain>
    </source>
</reference>
<dbReference type="RefSeq" id="WP_013251327.1">
    <property type="nucleotide sequence ID" value="NC_014363.1"/>
</dbReference>
<accession>E1QYW1</accession>
<dbReference type="PATRIC" id="fig|633147.7.peg.1100"/>
<dbReference type="KEGG" id="ols:Olsu_0456"/>
<keyword evidence="2" id="KW-1185">Reference proteome</keyword>
<evidence type="ECO:0000313" key="2">
    <source>
        <dbReference type="Proteomes" id="UP000000333"/>
    </source>
</evidence>
<sequence>MLSAVLRSDTVIDVSVRIMDAFVEMRHFLTDNSELLAQVRNFDRRLDSLERSTDDRFLPERNGGIPGWSLTRGGGAHYEMTERGRRGMGE</sequence>
<organism evidence="1 2">
    <name type="scientific">Olsenella uli (strain ATCC 49627 / DSM 7084 / CCUG 31166 / CIP 109912 / JCM 12494 / LMG 11480 / NCIMB 702895 / VPI D76D-27C)</name>
    <name type="common">Lactobacillus uli</name>
    <dbReference type="NCBI Taxonomy" id="633147"/>
    <lineage>
        <taxon>Bacteria</taxon>
        <taxon>Bacillati</taxon>
        <taxon>Actinomycetota</taxon>
        <taxon>Coriobacteriia</taxon>
        <taxon>Coriobacteriales</taxon>
        <taxon>Atopobiaceae</taxon>
        <taxon>Olsenella</taxon>
    </lineage>
</organism>
<dbReference type="HOGENOM" id="CLU_2437952_0_0_11"/>
<proteinExistence type="predicted"/>
<evidence type="ECO:0000313" key="1">
    <source>
        <dbReference type="EMBL" id="ADK67575.1"/>
    </source>
</evidence>
<gene>
    <name evidence="1" type="ordered locus">Olsu_0456</name>
</gene>
<dbReference type="AlphaFoldDB" id="E1QYW1"/>
<dbReference type="Proteomes" id="UP000000333">
    <property type="component" value="Chromosome"/>
</dbReference>
<dbReference type="EMBL" id="CP002106">
    <property type="protein sequence ID" value="ADK67575.1"/>
    <property type="molecule type" value="Genomic_DNA"/>
</dbReference>
<dbReference type="GeneID" id="78513278"/>
<name>E1QYW1_OLSUV</name>